<name>A0A1E3BUG8_ASPCR</name>
<dbReference type="SUPFAM" id="SSF53474">
    <property type="entry name" value="alpha/beta-Hydrolases"/>
    <property type="match status" value="1"/>
</dbReference>
<organism evidence="1 2">
    <name type="scientific">Aspergillus cristatus</name>
    <name type="common">Chinese Fuzhuan brick tea-fermentation fungus</name>
    <name type="synonym">Eurotium cristatum</name>
    <dbReference type="NCBI Taxonomy" id="573508"/>
    <lineage>
        <taxon>Eukaryota</taxon>
        <taxon>Fungi</taxon>
        <taxon>Dikarya</taxon>
        <taxon>Ascomycota</taxon>
        <taxon>Pezizomycotina</taxon>
        <taxon>Eurotiomycetes</taxon>
        <taxon>Eurotiomycetidae</taxon>
        <taxon>Eurotiales</taxon>
        <taxon>Aspergillaceae</taxon>
        <taxon>Aspergillus</taxon>
        <taxon>Aspergillus subgen. Aspergillus</taxon>
    </lineage>
</organism>
<sequence length="385" mass="43440">MTRLLRIPKSIFHNSNIPPRHHFYHHNYHYRQLTTTTVSNILLPPAVFLGLPLTLWTYKCLMMITLQNKIIYMPNIPPYSRSETIDDYAEQCRPVQWKGDSLVTGDGARISLAVGEIPKDEDANKVENGGEDVVVLYFQGNAASLPPRLPYLSRVMRMADGDGMLSIANGLKKNITVVAVSYRGYWTSTGSPSQKGIEQDADAALSWVLERYFSRDSPRRRKLMIWGQSIGAGVATNLTANYLHDPHAFRAQSQLASQDESVVLSGLILETPFTNMRDLLFAFYPQKWHPYRYLSPFVRSHWDSLQSTQRIAEAPADHKRPRIVMLEAGADEVVPAGNAEQLERHCRELGLDVERKVIKNALHSGVLAKRDGQVLVAQFLRDDSG</sequence>
<dbReference type="GO" id="GO:0008474">
    <property type="term" value="F:palmitoyl-(protein) hydrolase activity"/>
    <property type="evidence" value="ECO:0007669"/>
    <property type="project" value="TreeGrafter"/>
</dbReference>
<dbReference type="PANTHER" id="PTHR12277">
    <property type="entry name" value="ALPHA/BETA HYDROLASE DOMAIN-CONTAINING PROTEIN"/>
    <property type="match status" value="1"/>
</dbReference>
<dbReference type="AlphaFoldDB" id="A0A1E3BUG8"/>
<protein>
    <recommendedName>
        <fullName evidence="3">AB hydrolase-1 domain-containing protein</fullName>
    </recommendedName>
</protein>
<dbReference type="Proteomes" id="UP000094569">
    <property type="component" value="Unassembled WGS sequence"/>
</dbReference>
<dbReference type="InterPro" id="IPR029058">
    <property type="entry name" value="AB_hydrolase_fold"/>
</dbReference>
<dbReference type="PANTHER" id="PTHR12277:SF64">
    <property type="entry name" value="SUPERFAMILY HYDROLASE, PUTATIVE (AFU_ORTHOLOGUE AFUA_3G01760)-RELATED"/>
    <property type="match status" value="1"/>
</dbReference>
<dbReference type="OrthoDB" id="10249433at2759"/>
<evidence type="ECO:0000313" key="1">
    <source>
        <dbReference type="EMBL" id="ODM23996.1"/>
    </source>
</evidence>
<gene>
    <name evidence="1" type="ORF">SI65_01586</name>
</gene>
<evidence type="ECO:0000313" key="2">
    <source>
        <dbReference type="Proteomes" id="UP000094569"/>
    </source>
</evidence>
<dbReference type="Gene3D" id="3.40.50.1820">
    <property type="entry name" value="alpha/beta hydrolase"/>
    <property type="match status" value="1"/>
</dbReference>
<keyword evidence="2" id="KW-1185">Reference proteome</keyword>
<dbReference type="VEuPathDB" id="FungiDB:SI65_01586"/>
<proteinExistence type="predicted"/>
<dbReference type="EMBL" id="JXNT01000001">
    <property type="protein sequence ID" value="ODM23996.1"/>
    <property type="molecule type" value="Genomic_DNA"/>
</dbReference>
<evidence type="ECO:0008006" key="3">
    <source>
        <dbReference type="Google" id="ProtNLM"/>
    </source>
</evidence>
<comment type="caution">
    <text evidence="1">The sequence shown here is derived from an EMBL/GenBank/DDBJ whole genome shotgun (WGS) entry which is preliminary data.</text>
</comment>
<dbReference type="STRING" id="573508.A0A1E3BUG8"/>
<reference evidence="1 2" key="1">
    <citation type="journal article" date="2016" name="BMC Genomics">
        <title>Comparative genomic and transcriptomic analyses of the Fuzhuan brick tea-fermentation fungus Aspergillus cristatus.</title>
        <authorList>
            <person name="Ge Y."/>
            <person name="Wang Y."/>
            <person name="Liu Y."/>
            <person name="Tan Y."/>
            <person name="Ren X."/>
            <person name="Zhang X."/>
            <person name="Hyde K.D."/>
            <person name="Liu Y."/>
            <person name="Liu Z."/>
        </authorList>
    </citation>
    <scope>NUCLEOTIDE SEQUENCE [LARGE SCALE GENOMIC DNA]</scope>
    <source>
        <strain evidence="1 2">GZAAS20.1005</strain>
    </source>
</reference>
<accession>A0A1E3BUG8</accession>
<dbReference type="GO" id="GO:0016020">
    <property type="term" value="C:membrane"/>
    <property type="evidence" value="ECO:0007669"/>
    <property type="project" value="TreeGrafter"/>
</dbReference>